<dbReference type="GO" id="GO:0016747">
    <property type="term" value="F:acyltransferase activity, transferring groups other than amino-acyl groups"/>
    <property type="evidence" value="ECO:0007669"/>
    <property type="project" value="InterPro"/>
</dbReference>
<reference evidence="3 4" key="1">
    <citation type="journal article" date="2018" name="IMA Fungus">
        <title>IMA Genome-F 9: Draft genome sequence of Annulohypoxylon stygium, Aspergillus mulundensis, Berkeleyomyces basicola (syn. Thielaviopsis basicola), Ceratocystis smalleyi, two Cercospora beticola strains, Coleophoma cylindrospora, Fusarium fracticaudum, Phialophora cf. hyalina, and Morchella septimelata.</title>
        <authorList>
            <person name="Wingfield B.D."/>
            <person name="Bills G.F."/>
            <person name="Dong Y."/>
            <person name="Huang W."/>
            <person name="Nel W.J."/>
            <person name="Swalarsk-Parry B.S."/>
            <person name="Vaghefi N."/>
            <person name="Wilken P.M."/>
            <person name="An Z."/>
            <person name="de Beer Z.W."/>
            <person name="De Vos L."/>
            <person name="Chen L."/>
            <person name="Duong T.A."/>
            <person name="Gao Y."/>
            <person name="Hammerbacher A."/>
            <person name="Kikkert J.R."/>
            <person name="Li Y."/>
            <person name="Li H."/>
            <person name="Li K."/>
            <person name="Li Q."/>
            <person name="Liu X."/>
            <person name="Ma X."/>
            <person name="Naidoo K."/>
            <person name="Pethybridge S.J."/>
            <person name="Sun J."/>
            <person name="Steenkamp E.T."/>
            <person name="van der Nest M.A."/>
            <person name="van Wyk S."/>
            <person name="Wingfield M.J."/>
            <person name="Xiong C."/>
            <person name="Yue Q."/>
            <person name="Zhang X."/>
        </authorList>
    </citation>
    <scope>NUCLEOTIDE SEQUENCE [LARGE SCALE GENOMIC DNA]</scope>
    <source>
        <strain evidence="3 4">BP5796</strain>
    </source>
</reference>
<feature type="transmembrane region" description="Helical" evidence="1">
    <location>
        <begin position="326"/>
        <end position="346"/>
    </location>
</feature>
<feature type="transmembrane region" description="Helical" evidence="1">
    <location>
        <begin position="412"/>
        <end position="434"/>
    </location>
</feature>
<evidence type="ECO:0000313" key="4">
    <source>
        <dbReference type="Proteomes" id="UP000256328"/>
    </source>
</evidence>
<keyword evidence="1" id="KW-0472">Membrane</keyword>
<dbReference type="PANTHER" id="PTHR23028">
    <property type="entry name" value="ACETYLTRANSFERASE"/>
    <property type="match status" value="1"/>
</dbReference>
<keyword evidence="4" id="KW-1185">Reference proteome</keyword>
<feature type="transmembrane region" description="Helical" evidence="1">
    <location>
        <begin position="85"/>
        <end position="109"/>
    </location>
</feature>
<evidence type="ECO:0000256" key="1">
    <source>
        <dbReference type="SAM" id="Phobius"/>
    </source>
</evidence>
<dbReference type="PANTHER" id="PTHR23028:SF134">
    <property type="entry name" value="PUTATIVE (AFU_ORTHOLOGUE AFUA_4G08520)-RELATED"/>
    <property type="match status" value="1"/>
</dbReference>
<feature type="transmembrane region" description="Helical" evidence="1">
    <location>
        <begin position="446"/>
        <end position="468"/>
    </location>
</feature>
<dbReference type="OrthoDB" id="5819582at2759"/>
<proteinExistence type="predicted"/>
<sequence length="497" mass="56501">MSFINNRLDFGQKVMGHKSNFDLENNSEAIVPQDDSHTSASPFNTTSRFFLGQLKYSSMIRKFLCYPSPGSLQLRKTSWLDGVRGVAALGVYIFHAMGCWASVVAAWHADKDQNNILQLPILRTIFVSGGTAVSLFFALSGYVLTQNSLRWIRGGFSHQVYPAVSSSLFRRGFRLYLPPVILTFWEMVATRFGFMPPLNFAFVPELSLSAQFMDWLAETNRLINPIYNCRVSLRGLVIHPKYDAVIWTIPIEFYGSLVCYLLLFILARVRNSSIRMGIIALFSGFCMALGSWNIFCFSAGMLIADLNLGQEGSDRIASLQPSRHNIIWSVVFAMAFYVAGFPALIIPEAKLNPMPGFETLRTLIPMSLRMEDHSRFWWSLSGVALLLSISQLTQLKSMFESNICQYLGKISFSLYLVHEFCIVLFGLSIQRILLHLLNIEPHANTALYWVLCGTWYILFTVVVFAIAARVEKWVDVPSVRFARWLEGKCSKFYRNRY</sequence>
<evidence type="ECO:0000313" key="3">
    <source>
        <dbReference type="EMBL" id="RDW66911.1"/>
    </source>
</evidence>
<comment type="caution">
    <text evidence="3">The sequence shown here is derived from an EMBL/GenBank/DDBJ whole genome shotgun (WGS) entry which is preliminary data.</text>
</comment>
<feature type="transmembrane region" description="Helical" evidence="1">
    <location>
        <begin position="278"/>
        <end position="306"/>
    </location>
</feature>
<protein>
    <recommendedName>
        <fullName evidence="2">Acyltransferase 3 domain-containing protein</fullName>
    </recommendedName>
</protein>
<feature type="transmembrane region" description="Helical" evidence="1">
    <location>
        <begin position="244"/>
        <end position="266"/>
    </location>
</feature>
<name>A0A3D8QZ22_9HELO</name>
<dbReference type="EMBL" id="PDLN01000014">
    <property type="protein sequence ID" value="RDW66911.1"/>
    <property type="molecule type" value="Genomic_DNA"/>
</dbReference>
<dbReference type="Proteomes" id="UP000256328">
    <property type="component" value="Unassembled WGS sequence"/>
</dbReference>
<feature type="domain" description="Acyltransferase 3" evidence="2">
    <location>
        <begin position="78"/>
        <end position="463"/>
    </location>
</feature>
<dbReference type="InterPro" id="IPR050879">
    <property type="entry name" value="Acyltransferase_3"/>
</dbReference>
<dbReference type="Pfam" id="PF01757">
    <property type="entry name" value="Acyl_transf_3"/>
    <property type="match status" value="1"/>
</dbReference>
<dbReference type="InterPro" id="IPR002656">
    <property type="entry name" value="Acyl_transf_3_dom"/>
</dbReference>
<feature type="transmembrane region" description="Helical" evidence="1">
    <location>
        <begin position="175"/>
        <end position="194"/>
    </location>
</feature>
<feature type="transmembrane region" description="Helical" evidence="1">
    <location>
        <begin position="376"/>
        <end position="392"/>
    </location>
</feature>
<feature type="transmembrane region" description="Helical" evidence="1">
    <location>
        <begin position="121"/>
        <end position="144"/>
    </location>
</feature>
<evidence type="ECO:0000259" key="2">
    <source>
        <dbReference type="Pfam" id="PF01757"/>
    </source>
</evidence>
<keyword evidence="1" id="KW-0812">Transmembrane</keyword>
<organism evidence="3 4">
    <name type="scientific">Coleophoma crateriformis</name>
    <dbReference type="NCBI Taxonomy" id="565419"/>
    <lineage>
        <taxon>Eukaryota</taxon>
        <taxon>Fungi</taxon>
        <taxon>Dikarya</taxon>
        <taxon>Ascomycota</taxon>
        <taxon>Pezizomycotina</taxon>
        <taxon>Leotiomycetes</taxon>
        <taxon>Helotiales</taxon>
        <taxon>Dermateaceae</taxon>
        <taxon>Coleophoma</taxon>
    </lineage>
</organism>
<accession>A0A3D8QZ22</accession>
<keyword evidence="1" id="KW-1133">Transmembrane helix</keyword>
<gene>
    <name evidence="3" type="ORF">BP5796_09660</name>
</gene>
<dbReference type="AlphaFoldDB" id="A0A3D8QZ22"/>